<reference evidence="1" key="1">
    <citation type="journal article" date="2014" name="Int. J. Syst. Evol. Microbiol.">
        <title>Complete genome sequence of Corynebacterium casei LMG S-19264T (=DSM 44701T), isolated from a smear-ripened cheese.</title>
        <authorList>
            <consortium name="US DOE Joint Genome Institute (JGI-PGF)"/>
            <person name="Walter F."/>
            <person name="Albersmeier A."/>
            <person name="Kalinowski J."/>
            <person name="Ruckert C."/>
        </authorList>
    </citation>
    <scope>NUCLEOTIDE SEQUENCE</scope>
    <source>
        <strain evidence="1">CGMCC 4.7430</strain>
    </source>
</reference>
<dbReference type="EMBL" id="BMNK01000008">
    <property type="protein sequence ID" value="GGP10062.1"/>
    <property type="molecule type" value="Genomic_DNA"/>
</dbReference>
<evidence type="ECO:0000313" key="2">
    <source>
        <dbReference type="Proteomes" id="UP000660745"/>
    </source>
</evidence>
<reference evidence="1" key="2">
    <citation type="submission" date="2020-09" db="EMBL/GenBank/DDBJ databases">
        <authorList>
            <person name="Sun Q."/>
            <person name="Zhou Y."/>
        </authorList>
    </citation>
    <scope>NUCLEOTIDE SEQUENCE</scope>
    <source>
        <strain evidence="1">CGMCC 4.7430</strain>
    </source>
</reference>
<comment type="caution">
    <text evidence="1">The sequence shown here is derived from an EMBL/GenBank/DDBJ whole genome shotgun (WGS) entry which is preliminary data.</text>
</comment>
<keyword evidence="2" id="KW-1185">Reference proteome</keyword>
<dbReference type="Proteomes" id="UP000660745">
    <property type="component" value="Unassembled WGS sequence"/>
</dbReference>
<gene>
    <name evidence="1" type="ORF">GCM10012278_48210</name>
</gene>
<name>A0A918A722_9ACTN</name>
<evidence type="ECO:0000313" key="1">
    <source>
        <dbReference type="EMBL" id="GGP10062.1"/>
    </source>
</evidence>
<protein>
    <recommendedName>
        <fullName evidence="3">Resolvase/invertase-type recombinase catalytic domain-containing protein</fullName>
    </recommendedName>
</protein>
<sequence length="108" mass="11565">MALCWWAVERRVRFRVVGDQRPERRFGVGWIKMLLAERGVTVEVVHGKGGAGGVEELLADFRSLVATFAGGMYGIRSRQARQRLLETVSANTIGDGDTSGSAGGDAGG</sequence>
<evidence type="ECO:0008006" key="3">
    <source>
        <dbReference type="Google" id="ProtNLM"/>
    </source>
</evidence>
<accession>A0A918A722</accession>
<proteinExistence type="predicted"/>
<organism evidence="1 2">
    <name type="scientific">Nonomuraea glycinis</name>
    <dbReference type="NCBI Taxonomy" id="2047744"/>
    <lineage>
        <taxon>Bacteria</taxon>
        <taxon>Bacillati</taxon>
        <taxon>Actinomycetota</taxon>
        <taxon>Actinomycetes</taxon>
        <taxon>Streptosporangiales</taxon>
        <taxon>Streptosporangiaceae</taxon>
        <taxon>Nonomuraea</taxon>
    </lineage>
</organism>
<dbReference type="AlphaFoldDB" id="A0A918A722"/>